<protein>
    <submittedName>
        <fullName evidence="8">Trichodiene oxygenase</fullName>
    </submittedName>
</protein>
<dbReference type="InterPro" id="IPR002401">
    <property type="entry name" value="Cyt_P450_E_grp-I"/>
</dbReference>
<evidence type="ECO:0000256" key="6">
    <source>
        <dbReference type="ARBA" id="ARBA00023004"/>
    </source>
</evidence>
<dbReference type="InterPro" id="IPR001128">
    <property type="entry name" value="Cyt_P450"/>
</dbReference>
<dbReference type="CDD" id="cd11062">
    <property type="entry name" value="CYP58-like"/>
    <property type="match status" value="1"/>
</dbReference>
<sequence>MEDLYLGDAKGPNTIAHDVGIFRTIIHSKNIPATEKSIRRLTDDAKFLMKAGTGAPSQVMAITMFHVLQDNTITEKPKLELKAANPNPNIGLSLETLEQLPYLSAIIKEGIRISSIVISRLPRIAEESLKYQGWDIPPGTPVSMSTYIILRDSKIIPEPLAFRPERWTQQGGESLNRYPMPFSRGSQACLGPSMTYCWCYLVLGTILRRYELSLYDTTEKNVEIVRDCFNGQTRPGYNCIQVKVVRELQ</sequence>
<keyword evidence="9" id="KW-1185">Reference proteome</keyword>
<dbReference type="Pfam" id="PF00067">
    <property type="entry name" value="p450"/>
    <property type="match status" value="1"/>
</dbReference>
<dbReference type="PRINTS" id="PR00463">
    <property type="entry name" value="EP450I"/>
</dbReference>
<keyword evidence="4" id="KW-0479">Metal-binding</keyword>
<evidence type="ECO:0000313" key="9">
    <source>
        <dbReference type="Proteomes" id="UP000465266"/>
    </source>
</evidence>
<gene>
    <name evidence="8" type="ORF">IFM53868_08893</name>
</gene>
<keyword evidence="3" id="KW-0349">Heme</keyword>
<evidence type="ECO:0000256" key="3">
    <source>
        <dbReference type="ARBA" id="ARBA00022617"/>
    </source>
</evidence>
<organism evidence="8 9">
    <name type="scientific">Aspergillus udagawae</name>
    <dbReference type="NCBI Taxonomy" id="91492"/>
    <lineage>
        <taxon>Eukaryota</taxon>
        <taxon>Fungi</taxon>
        <taxon>Dikarya</taxon>
        <taxon>Ascomycota</taxon>
        <taxon>Pezizomycotina</taxon>
        <taxon>Eurotiomycetes</taxon>
        <taxon>Eurotiomycetidae</taxon>
        <taxon>Eurotiales</taxon>
        <taxon>Aspergillaceae</taxon>
        <taxon>Aspergillus</taxon>
        <taxon>Aspergillus subgen. Fumigati</taxon>
    </lineage>
</organism>
<dbReference type="EMBL" id="BLKG01000142">
    <property type="protein sequence ID" value="GFF97104.1"/>
    <property type="molecule type" value="Genomic_DNA"/>
</dbReference>
<dbReference type="Gene3D" id="1.10.630.10">
    <property type="entry name" value="Cytochrome P450"/>
    <property type="match status" value="1"/>
</dbReference>
<dbReference type="InterPro" id="IPR036396">
    <property type="entry name" value="Cyt_P450_sf"/>
</dbReference>
<accession>A0ABQ1BA11</accession>
<comment type="cofactor">
    <cofactor evidence="1">
        <name>heme</name>
        <dbReference type="ChEBI" id="CHEBI:30413"/>
    </cofactor>
</comment>
<name>A0ABQ1BA11_9EURO</name>
<evidence type="ECO:0000256" key="2">
    <source>
        <dbReference type="ARBA" id="ARBA00010617"/>
    </source>
</evidence>
<proteinExistence type="inferred from homology"/>
<keyword evidence="6" id="KW-0408">Iron</keyword>
<dbReference type="PANTHER" id="PTHR24305:SF157">
    <property type="entry name" value="N-ACETYLTRYPTOPHAN 6-HYDROXYLASE IVOC-RELATED"/>
    <property type="match status" value="1"/>
</dbReference>
<comment type="similarity">
    <text evidence="2">Belongs to the cytochrome P450 family.</text>
</comment>
<evidence type="ECO:0000313" key="8">
    <source>
        <dbReference type="EMBL" id="GFF97104.1"/>
    </source>
</evidence>
<dbReference type="PANTHER" id="PTHR24305">
    <property type="entry name" value="CYTOCHROME P450"/>
    <property type="match status" value="1"/>
</dbReference>
<evidence type="ECO:0000256" key="5">
    <source>
        <dbReference type="ARBA" id="ARBA00023002"/>
    </source>
</evidence>
<reference evidence="8 9" key="1">
    <citation type="submission" date="2020-01" db="EMBL/GenBank/DDBJ databases">
        <title>Draft genome sequence of Aspergillus udagawae IFM 53868.</title>
        <authorList>
            <person name="Takahashi H."/>
            <person name="Yaguchi T."/>
        </authorList>
    </citation>
    <scope>NUCLEOTIDE SEQUENCE [LARGE SCALE GENOMIC DNA]</scope>
    <source>
        <strain evidence="8 9">IFM 53868</strain>
    </source>
</reference>
<dbReference type="Proteomes" id="UP000465266">
    <property type="component" value="Unassembled WGS sequence"/>
</dbReference>
<keyword evidence="7" id="KW-0503">Monooxygenase</keyword>
<dbReference type="SUPFAM" id="SSF48264">
    <property type="entry name" value="Cytochrome P450"/>
    <property type="match status" value="1"/>
</dbReference>
<keyword evidence="5" id="KW-0560">Oxidoreductase</keyword>
<evidence type="ECO:0000256" key="1">
    <source>
        <dbReference type="ARBA" id="ARBA00001971"/>
    </source>
</evidence>
<dbReference type="InterPro" id="IPR050121">
    <property type="entry name" value="Cytochrome_P450_monoxygenase"/>
</dbReference>
<evidence type="ECO:0000256" key="7">
    <source>
        <dbReference type="ARBA" id="ARBA00023033"/>
    </source>
</evidence>
<evidence type="ECO:0000256" key="4">
    <source>
        <dbReference type="ARBA" id="ARBA00022723"/>
    </source>
</evidence>
<comment type="caution">
    <text evidence="8">The sequence shown here is derived from an EMBL/GenBank/DDBJ whole genome shotgun (WGS) entry which is preliminary data.</text>
</comment>